<reference evidence="6" key="2">
    <citation type="journal article" date="2022" name="Microbiol. Resour. Announc.">
        <title>Whole-Genome Sequence of Entomortierella parvispora E1425, a Mucoromycotan Fungus Associated with Burkholderiaceae-Related Endosymbiotic Bacteria.</title>
        <authorList>
            <person name="Herlambang A."/>
            <person name="Guo Y."/>
            <person name="Takashima Y."/>
            <person name="Narisawa K."/>
            <person name="Ohta H."/>
            <person name="Nishizawa T."/>
        </authorList>
    </citation>
    <scope>NUCLEOTIDE SEQUENCE</scope>
    <source>
        <strain evidence="6">E1425</strain>
    </source>
</reference>
<dbReference type="GO" id="GO:0010992">
    <property type="term" value="P:ubiquitin recycling"/>
    <property type="evidence" value="ECO:0007669"/>
    <property type="project" value="TreeGrafter"/>
</dbReference>
<feature type="compositionally biased region" description="Polar residues" evidence="4">
    <location>
        <begin position="381"/>
        <end position="400"/>
    </location>
</feature>
<feature type="region of interest" description="Disordered" evidence="4">
    <location>
        <begin position="1201"/>
        <end position="1239"/>
    </location>
</feature>
<comment type="caution">
    <text evidence="6">The sequence shown here is derived from an EMBL/GenBank/DDBJ whole genome shotgun (WGS) entry which is preliminary data.</text>
</comment>
<name>A0A9P3M0U9_9FUNG</name>
<accession>A0A9P3M0U9</accession>
<feature type="compositionally biased region" description="Polar residues" evidence="4">
    <location>
        <begin position="42"/>
        <end position="60"/>
    </location>
</feature>
<dbReference type="CDD" id="cd22147">
    <property type="entry name" value="F-box_SpPof1-like"/>
    <property type="match status" value="1"/>
</dbReference>
<dbReference type="GO" id="GO:0005737">
    <property type="term" value="C:cytoplasm"/>
    <property type="evidence" value="ECO:0007669"/>
    <property type="project" value="TreeGrafter"/>
</dbReference>
<evidence type="ECO:0000256" key="2">
    <source>
        <dbReference type="ARBA" id="ARBA00022737"/>
    </source>
</evidence>
<dbReference type="PROSITE" id="PS50181">
    <property type="entry name" value="FBOX"/>
    <property type="match status" value="1"/>
</dbReference>
<proteinExistence type="predicted"/>
<dbReference type="InterPro" id="IPR036322">
    <property type="entry name" value="WD40_repeat_dom_sf"/>
</dbReference>
<dbReference type="PROSITE" id="PS00678">
    <property type="entry name" value="WD_REPEATS_1"/>
    <property type="match status" value="2"/>
</dbReference>
<dbReference type="Pfam" id="PF00400">
    <property type="entry name" value="WD40"/>
    <property type="match status" value="7"/>
</dbReference>
<dbReference type="InterPro" id="IPR036047">
    <property type="entry name" value="F-box-like_dom_sf"/>
</dbReference>
<keyword evidence="1 3" id="KW-0853">WD repeat</keyword>
<dbReference type="InterPro" id="IPR015943">
    <property type="entry name" value="WD40/YVTN_repeat-like_dom_sf"/>
</dbReference>
<feature type="region of interest" description="Disordered" evidence="4">
    <location>
        <begin position="695"/>
        <end position="716"/>
    </location>
</feature>
<dbReference type="PRINTS" id="PR00320">
    <property type="entry name" value="GPROTEINBRPT"/>
</dbReference>
<feature type="region of interest" description="Disordered" evidence="4">
    <location>
        <begin position="1"/>
        <end position="134"/>
    </location>
</feature>
<feature type="compositionally biased region" description="Low complexity" evidence="4">
    <location>
        <begin position="428"/>
        <end position="446"/>
    </location>
</feature>
<protein>
    <submittedName>
        <fullName evidence="6">F-box and WD-40 domain protein CDC4</fullName>
    </submittedName>
</protein>
<feature type="repeat" description="WD" evidence="3">
    <location>
        <begin position="983"/>
        <end position="1022"/>
    </location>
</feature>
<feature type="compositionally biased region" description="Polar residues" evidence="4">
    <location>
        <begin position="259"/>
        <end position="285"/>
    </location>
</feature>
<dbReference type="Pfam" id="PF12937">
    <property type="entry name" value="F-box-like"/>
    <property type="match status" value="1"/>
</dbReference>
<dbReference type="InterPro" id="IPR001680">
    <property type="entry name" value="WD40_rpt"/>
</dbReference>
<evidence type="ECO:0000256" key="1">
    <source>
        <dbReference type="ARBA" id="ARBA00022574"/>
    </source>
</evidence>
<keyword evidence="7" id="KW-1185">Reference proteome</keyword>
<dbReference type="SUPFAM" id="SSF50978">
    <property type="entry name" value="WD40 repeat-like"/>
    <property type="match status" value="1"/>
</dbReference>
<evidence type="ECO:0000259" key="5">
    <source>
        <dbReference type="PROSITE" id="PS50181"/>
    </source>
</evidence>
<dbReference type="EMBL" id="BQFW01000013">
    <property type="protein sequence ID" value="GJJ77350.1"/>
    <property type="molecule type" value="Genomic_DNA"/>
</dbReference>
<evidence type="ECO:0000256" key="4">
    <source>
        <dbReference type="SAM" id="MobiDB-lite"/>
    </source>
</evidence>
<dbReference type="SMART" id="SM00256">
    <property type="entry name" value="FBOX"/>
    <property type="match status" value="1"/>
</dbReference>
<feature type="repeat" description="WD" evidence="3">
    <location>
        <begin position="1105"/>
        <end position="1143"/>
    </location>
</feature>
<feature type="compositionally biased region" description="Polar residues" evidence="4">
    <location>
        <begin position="76"/>
        <end position="92"/>
    </location>
</feature>
<dbReference type="GO" id="GO:0043130">
    <property type="term" value="F:ubiquitin binding"/>
    <property type="evidence" value="ECO:0007669"/>
    <property type="project" value="TreeGrafter"/>
</dbReference>
<sequence length="1239" mass="135101">MLPTRAQRNLAIQSPPTPPNLPPPLAASSASSATVPVSATTGFSAPRQSRSTPQHQTAETDTIMVLRSHHSDPHGQASTGSTKSNPGHSTQGHGRRHNAPGTRKASSSSLSSSAAELPSATATSTARKPTSTTFSLAPMTTTTVVTTTTTTSTEYPPLFFSPPPIPAHLDPKVFPLADTPTPPALKKFCFDLNGQPTFFRENQDGEKTMDQLEDALYNLSASAHQRALKSMSEQATKSQSNRSRSQASVARDKSKTDDSTGTGPEQTMTTVARTAANHPQQNSLSPHVAWRSHERCRAKKRPASPITPVGVTDVSVPSSAGMAGSPSTSSSLSLSHPASVQRAMDEVSSSFVGRSSPPHKKSKRPWTSSYPVPEASEDNRQAATQKTSTNRKLPSSTSAPSLAEFATPALPSRTRTLERAREHNIHMSRLSPLVDPSSLPSPSLSPTTASQNNSHSIIQHGADGTVTRRRFRTAPTSFHPAQDREEEGHVLDRGDHELHGHQEGEDEDEDEEAAHYMSDDGGEEEQDLEADEEMDVERSLQQAGLTHVPTLLDLPNLIATFDALPSSLQSYMLFHLLRRSPAPTLQFVSSVILATMKQDFLSLLPVELSRNVLRFLDGKSLCKAAQVSKQWRIVVDSDAHIWMHQFQKEGFVLDDREEEEAFAQRLGIDGHYGVRPSYQDRKLLAKRRLAKGKGRSSQAVIRASDLPESPIYPNDVTMLGEDEVEGPIQPLSLHRGRESRNQEWDSDTAEDDGQNKDESFMTPDAVPPSPTTSHTGRFNDADSEDELMEQDLVEEPFGPMAPSTTHPFKALYRRHWIIRQNWRKGRAKYIQFKGHIDKVVTCLQFDSEKIISGYDDMSIHVYDTATGNRLKQLVGHEGGVWALQYHGNTLVSGATDRTVRVWDIEKGICTHTFRGHSSTVRCLQIVMPVNVNKDPNGVPKYEPEFPVIVTGSRDSTLLVWRLPDPELNGHISPTDGSWLLHSLVGHTLSVRALAAEGSTLVSGSYDCTVRVWNICTGALVHRLQGHTQKVYSIVLDRERNQCMSGSMDAVVRIWSLEDGTCLHMLEGHASLVGLLGLNAGHLVSAAADFTVRVWDPERGVCLRILTGHQAAITCFQHDANKVISGSDGNLKMWDFKTGKFIRNLLTGLASVWQVKFDERRCVAAVKRVEPNGSPDGATYFEVLDYGVYGIVEPLENAPMLPLEDSVDNLPGEGGAGAEGGPAAQAQGHAPAEVAAVGGP</sequence>
<feature type="compositionally biased region" description="Low complexity" evidence="4">
    <location>
        <begin position="314"/>
        <end position="340"/>
    </location>
</feature>
<feature type="repeat" description="WD" evidence="3">
    <location>
        <begin position="873"/>
        <end position="912"/>
    </location>
</feature>
<feature type="compositionally biased region" description="Low complexity" evidence="4">
    <location>
        <begin position="105"/>
        <end position="126"/>
    </location>
</feature>
<dbReference type="InterPro" id="IPR019775">
    <property type="entry name" value="WD40_repeat_CS"/>
</dbReference>
<gene>
    <name evidence="6" type="ORF">EMPS_09709</name>
</gene>
<feature type="repeat" description="WD" evidence="3">
    <location>
        <begin position="1023"/>
        <end position="1064"/>
    </location>
</feature>
<dbReference type="GO" id="GO:0043161">
    <property type="term" value="P:proteasome-mediated ubiquitin-dependent protein catabolic process"/>
    <property type="evidence" value="ECO:0007669"/>
    <property type="project" value="TreeGrafter"/>
</dbReference>
<dbReference type="InterPro" id="IPR001810">
    <property type="entry name" value="F-box_dom"/>
</dbReference>
<feature type="region of interest" description="Disordered" evidence="4">
    <location>
        <begin position="496"/>
        <end position="533"/>
    </location>
</feature>
<reference evidence="6" key="1">
    <citation type="submission" date="2021-11" db="EMBL/GenBank/DDBJ databases">
        <authorList>
            <person name="Herlambang A."/>
            <person name="Guo Y."/>
            <person name="Takashima Y."/>
            <person name="Nishizawa T."/>
        </authorList>
    </citation>
    <scope>NUCLEOTIDE SEQUENCE</scope>
    <source>
        <strain evidence="6">E1425</strain>
    </source>
</reference>
<dbReference type="InterPro" id="IPR020472">
    <property type="entry name" value="WD40_PAC1"/>
</dbReference>
<dbReference type="PANTHER" id="PTHR19849:SF1">
    <property type="entry name" value="F-BOX_WD REPEAT-CONTAINING PROTEIN 7"/>
    <property type="match status" value="1"/>
</dbReference>
<evidence type="ECO:0000313" key="6">
    <source>
        <dbReference type="EMBL" id="GJJ77350.1"/>
    </source>
</evidence>
<organism evidence="6 7">
    <name type="scientific">Entomortierella parvispora</name>
    <dbReference type="NCBI Taxonomy" id="205924"/>
    <lineage>
        <taxon>Eukaryota</taxon>
        <taxon>Fungi</taxon>
        <taxon>Fungi incertae sedis</taxon>
        <taxon>Mucoromycota</taxon>
        <taxon>Mortierellomycotina</taxon>
        <taxon>Mortierellomycetes</taxon>
        <taxon>Mortierellales</taxon>
        <taxon>Mortierellaceae</taxon>
        <taxon>Entomortierella</taxon>
    </lineage>
</organism>
<feature type="compositionally biased region" description="Polar residues" evidence="4">
    <location>
        <begin position="1"/>
        <end position="12"/>
    </location>
</feature>
<feature type="repeat" description="WD" evidence="3">
    <location>
        <begin position="1065"/>
        <end position="1104"/>
    </location>
</feature>
<feature type="compositionally biased region" description="Low complexity" evidence="4">
    <location>
        <begin position="1220"/>
        <end position="1239"/>
    </location>
</feature>
<dbReference type="AlphaFoldDB" id="A0A9P3M0U9"/>
<evidence type="ECO:0000256" key="3">
    <source>
        <dbReference type="PROSITE-ProRule" id="PRU00221"/>
    </source>
</evidence>
<dbReference type="Gene3D" id="2.130.10.10">
    <property type="entry name" value="YVTN repeat-like/Quinoprotein amine dehydrogenase"/>
    <property type="match status" value="1"/>
</dbReference>
<feature type="compositionally biased region" description="Pro residues" evidence="4">
    <location>
        <begin position="15"/>
        <end position="25"/>
    </location>
</feature>
<dbReference type="PROSITE" id="PS50294">
    <property type="entry name" value="WD_REPEATS_REGION"/>
    <property type="match status" value="3"/>
</dbReference>
<feature type="compositionally biased region" description="Polar residues" evidence="4">
    <location>
        <begin position="231"/>
        <end position="248"/>
    </location>
</feature>
<evidence type="ECO:0000313" key="7">
    <source>
        <dbReference type="Proteomes" id="UP000827284"/>
    </source>
</evidence>
<dbReference type="CDD" id="cd00200">
    <property type="entry name" value="WD40"/>
    <property type="match status" value="1"/>
</dbReference>
<feature type="domain" description="F-box" evidence="5">
    <location>
        <begin position="598"/>
        <end position="645"/>
    </location>
</feature>
<feature type="compositionally biased region" description="Acidic residues" evidence="4">
    <location>
        <begin position="520"/>
        <end position="533"/>
    </location>
</feature>
<dbReference type="SMART" id="SM00320">
    <property type="entry name" value="WD40"/>
    <property type="match status" value="7"/>
</dbReference>
<feature type="region of interest" description="Disordered" evidence="4">
    <location>
        <begin position="729"/>
        <end position="780"/>
    </location>
</feature>
<feature type="region of interest" description="Disordered" evidence="4">
    <location>
        <begin position="227"/>
        <end position="413"/>
    </location>
</feature>
<feature type="compositionally biased region" description="Low complexity" evidence="4">
    <location>
        <begin position="26"/>
        <end position="41"/>
    </location>
</feature>
<dbReference type="OrthoDB" id="190105at2759"/>
<feature type="compositionally biased region" description="Polar residues" evidence="4">
    <location>
        <begin position="447"/>
        <end position="457"/>
    </location>
</feature>
<dbReference type="SUPFAM" id="SSF81383">
    <property type="entry name" value="F-box domain"/>
    <property type="match status" value="1"/>
</dbReference>
<dbReference type="Gene3D" id="1.20.1280.50">
    <property type="match status" value="1"/>
</dbReference>
<feature type="region of interest" description="Disordered" evidence="4">
    <location>
        <begin position="426"/>
        <end position="468"/>
    </location>
</feature>
<dbReference type="GO" id="GO:0005634">
    <property type="term" value="C:nucleus"/>
    <property type="evidence" value="ECO:0007669"/>
    <property type="project" value="TreeGrafter"/>
</dbReference>
<dbReference type="PANTHER" id="PTHR19849">
    <property type="entry name" value="PHOSPHOLIPASE A-2-ACTIVATING PROTEIN"/>
    <property type="match status" value="1"/>
</dbReference>
<dbReference type="Proteomes" id="UP000827284">
    <property type="component" value="Unassembled WGS sequence"/>
</dbReference>
<keyword evidence="2" id="KW-0677">Repeat</keyword>
<dbReference type="PROSITE" id="PS50082">
    <property type="entry name" value="WD_REPEATS_2"/>
    <property type="match status" value="5"/>
</dbReference>